<reference evidence="1 2" key="1">
    <citation type="journal article" date="2022" name="New Phytol.">
        <title>Ecological generalism drives hyperdiversity of secondary metabolite gene clusters in xylarialean endophytes.</title>
        <authorList>
            <person name="Franco M.E.E."/>
            <person name="Wisecaver J.H."/>
            <person name="Arnold A.E."/>
            <person name="Ju Y.M."/>
            <person name="Slot J.C."/>
            <person name="Ahrendt S."/>
            <person name="Moore L.P."/>
            <person name="Eastman K.E."/>
            <person name="Scott K."/>
            <person name="Konkel Z."/>
            <person name="Mondo S.J."/>
            <person name="Kuo A."/>
            <person name="Hayes R.D."/>
            <person name="Haridas S."/>
            <person name="Andreopoulos B."/>
            <person name="Riley R."/>
            <person name="LaButti K."/>
            <person name="Pangilinan J."/>
            <person name="Lipzen A."/>
            <person name="Amirebrahimi M."/>
            <person name="Yan J."/>
            <person name="Adam C."/>
            <person name="Keymanesh K."/>
            <person name="Ng V."/>
            <person name="Louie K."/>
            <person name="Northen T."/>
            <person name="Drula E."/>
            <person name="Henrissat B."/>
            <person name="Hsieh H.M."/>
            <person name="Youens-Clark K."/>
            <person name="Lutzoni F."/>
            <person name="Miadlikowska J."/>
            <person name="Eastwood D.C."/>
            <person name="Hamelin R.C."/>
            <person name="Grigoriev I.V."/>
            <person name="U'Ren J.M."/>
        </authorList>
    </citation>
    <scope>NUCLEOTIDE SEQUENCE [LARGE SCALE GENOMIC DNA]</scope>
    <source>
        <strain evidence="1 2">ER1909</strain>
    </source>
</reference>
<protein>
    <submittedName>
        <fullName evidence="1">Uracil permease-like protein</fullName>
    </submittedName>
</protein>
<evidence type="ECO:0000313" key="2">
    <source>
        <dbReference type="Proteomes" id="UP001497680"/>
    </source>
</evidence>
<dbReference type="Proteomes" id="UP001497680">
    <property type="component" value="Unassembled WGS sequence"/>
</dbReference>
<accession>A0ACC0CYU1</accession>
<evidence type="ECO:0000313" key="1">
    <source>
        <dbReference type="EMBL" id="KAI6085446.1"/>
    </source>
</evidence>
<gene>
    <name evidence="1" type="ORF">F4821DRAFT_240635</name>
</gene>
<comment type="caution">
    <text evidence="1">The sequence shown here is derived from an EMBL/GenBank/DDBJ whole genome shotgun (WGS) entry which is preliminary data.</text>
</comment>
<sequence length="582" mass="64987">MPFPTKSSYSAKAAQTRESLANAFSSWENFKLSLQVKDTLAGESTRYIDADPLWMNEDLEPTPPEKRTWDAKTYVLFYFGLAFGNWSLGSTMIGIGLSWWQAIIVIFISQLISAVAMIFNTRAASVYHIGYPAVSRAVFGMYGSYYFVGARAILAVVWYGLQLYSGASHVSNMLRAVFGDSYNNIPNHIPASAGITTKKMLSFFIFWIIHFFFCFFRPYRLTKFFWFKGFIIIPAVIGVFVYCMIETKGNVNYKLQHTSIAASTGWAIMHAINSGLGNTATLITNQPDIARWSKKHRSAMWAQMIKPFAVTISATFGILSTAGINGKWGLELWNPWDLLDAIQDHHNGSGARFAIFLAALTWTVGILGTNIAANMISFGSDAAMLFPRYIDMKRGFFIVEFLAFAIAPWKILASASVFTTFLSGYGLFMASVAAIMIADYYFIIKGNVFTAWLYNPRKSNLHYRYHKGWNIQALIAYVVGIALPFPGFVASLGAKGVNDVGLELYYLGWILSFVTSFVLYIAICKVWPNPNQRAIQEQGLGWEEASHVMLQGEDPDQKDSSEGFHKSPEVVGVKDLDKSNGV</sequence>
<name>A0ACC0CYU1_9PEZI</name>
<dbReference type="EMBL" id="MU394325">
    <property type="protein sequence ID" value="KAI6085446.1"/>
    <property type="molecule type" value="Genomic_DNA"/>
</dbReference>
<keyword evidence="2" id="KW-1185">Reference proteome</keyword>
<proteinExistence type="predicted"/>
<organism evidence="1 2">
    <name type="scientific">Hypoxylon rubiginosum</name>
    <dbReference type="NCBI Taxonomy" id="110542"/>
    <lineage>
        <taxon>Eukaryota</taxon>
        <taxon>Fungi</taxon>
        <taxon>Dikarya</taxon>
        <taxon>Ascomycota</taxon>
        <taxon>Pezizomycotina</taxon>
        <taxon>Sordariomycetes</taxon>
        <taxon>Xylariomycetidae</taxon>
        <taxon>Xylariales</taxon>
        <taxon>Hypoxylaceae</taxon>
        <taxon>Hypoxylon</taxon>
    </lineage>
</organism>